<comment type="subcellular location">
    <subcellularLocation>
        <location evidence="1">Secreted</location>
        <location evidence="1">Extracellular space</location>
    </subcellularLocation>
</comment>
<keyword evidence="3 9" id="KW-0479">Metal-binding</keyword>
<dbReference type="PANTHER" id="PTHR14218:SF19">
    <property type="entry name" value="SERINE PROTEASE AORO, PUTATIVE (AFU_ORTHOLOGUE AFUA_6G10250)-RELATED"/>
    <property type="match status" value="1"/>
</dbReference>
<evidence type="ECO:0000256" key="6">
    <source>
        <dbReference type="ARBA" id="ARBA00022825"/>
    </source>
</evidence>
<evidence type="ECO:0000256" key="5">
    <source>
        <dbReference type="ARBA" id="ARBA00022801"/>
    </source>
</evidence>
<dbReference type="SMART" id="SM00944">
    <property type="entry name" value="Pro-kuma_activ"/>
    <property type="match status" value="1"/>
</dbReference>
<feature type="binding site" evidence="9">
    <location>
        <position position="629"/>
    </location>
    <ligand>
        <name>Ca(2+)</name>
        <dbReference type="ChEBI" id="CHEBI:29108"/>
    </ligand>
</feature>
<evidence type="ECO:0000256" key="10">
    <source>
        <dbReference type="SAM" id="SignalP"/>
    </source>
</evidence>
<keyword evidence="8" id="KW-0865">Zymogen</keyword>
<feature type="domain" description="Peptidase S53" evidence="11">
    <location>
        <begin position="230"/>
        <end position="649"/>
    </location>
</feature>
<gene>
    <name evidence="12" type="ORF">N7539_005989</name>
</gene>
<evidence type="ECO:0000313" key="13">
    <source>
        <dbReference type="Proteomes" id="UP001148312"/>
    </source>
</evidence>
<dbReference type="SUPFAM" id="SSF52743">
    <property type="entry name" value="Subtilisin-like"/>
    <property type="match status" value="1"/>
</dbReference>
<dbReference type="GO" id="GO:0046872">
    <property type="term" value="F:metal ion binding"/>
    <property type="evidence" value="ECO:0007669"/>
    <property type="project" value="UniProtKB-UniRule"/>
</dbReference>
<keyword evidence="13" id="KW-1185">Reference proteome</keyword>
<name>A0A9X0BU03_9EURO</name>
<feature type="active site" description="Charge relay system" evidence="9">
    <location>
        <position position="567"/>
    </location>
</feature>
<keyword evidence="7 9" id="KW-0106">Calcium</keyword>
<dbReference type="CDD" id="cd11377">
    <property type="entry name" value="Pro-peptidase_S53"/>
    <property type="match status" value="1"/>
</dbReference>
<dbReference type="InterPro" id="IPR030400">
    <property type="entry name" value="Sedolisin_dom"/>
</dbReference>
<evidence type="ECO:0000256" key="8">
    <source>
        <dbReference type="ARBA" id="ARBA00023145"/>
    </source>
</evidence>
<evidence type="ECO:0000313" key="12">
    <source>
        <dbReference type="EMBL" id="KAJ5484193.1"/>
    </source>
</evidence>
<dbReference type="GO" id="GO:0006508">
    <property type="term" value="P:proteolysis"/>
    <property type="evidence" value="ECO:0007669"/>
    <property type="project" value="UniProtKB-KW"/>
</dbReference>
<dbReference type="PROSITE" id="PS51695">
    <property type="entry name" value="SEDOLISIN"/>
    <property type="match status" value="1"/>
</dbReference>
<dbReference type="Proteomes" id="UP001148312">
    <property type="component" value="Unassembled WGS sequence"/>
</dbReference>
<evidence type="ECO:0000256" key="2">
    <source>
        <dbReference type="ARBA" id="ARBA00022670"/>
    </source>
</evidence>
<dbReference type="SUPFAM" id="SSF54897">
    <property type="entry name" value="Protease propeptides/inhibitors"/>
    <property type="match status" value="1"/>
</dbReference>
<comment type="cofactor">
    <cofactor evidence="9">
        <name>Ca(2+)</name>
        <dbReference type="ChEBI" id="CHEBI:29108"/>
    </cofactor>
    <text evidence="9">Binds 1 Ca(2+) ion per subunit.</text>
</comment>
<dbReference type="PANTHER" id="PTHR14218">
    <property type="entry name" value="PROTEASE S8 TRIPEPTIDYL PEPTIDASE I CLN2"/>
    <property type="match status" value="1"/>
</dbReference>
<evidence type="ECO:0000256" key="1">
    <source>
        <dbReference type="ARBA" id="ARBA00004239"/>
    </source>
</evidence>
<organism evidence="12 13">
    <name type="scientific">Penicillium diatomitis</name>
    <dbReference type="NCBI Taxonomy" id="2819901"/>
    <lineage>
        <taxon>Eukaryota</taxon>
        <taxon>Fungi</taxon>
        <taxon>Dikarya</taxon>
        <taxon>Ascomycota</taxon>
        <taxon>Pezizomycotina</taxon>
        <taxon>Eurotiomycetes</taxon>
        <taxon>Eurotiomycetidae</taxon>
        <taxon>Eurotiales</taxon>
        <taxon>Aspergillaceae</taxon>
        <taxon>Penicillium</taxon>
    </lineage>
</organism>
<dbReference type="AlphaFoldDB" id="A0A9X0BU03"/>
<dbReference type="GO" id="GO:0005576">
    <property type="term" value="C:extracellular region"/>
    <property type="evidence" value="ECO:0007669"/>
    <property type="project" value="UniProtKB-SubCell"/>
</dbReference>
<proteinExistence type="predicted"/>
<feature type="binding site" evidence="9">
    <location>
        <position position="609"/>
    </location>
    <ligand>
        <name>Ca(2+)</name>
        <dbReference type="ChEBI" id="CHEBI:29108"/>
    </ligand>
</feature>
<sequence>MMVKSSTLLLLGAAMAVMAMPVTHEYEVHERRHLEPESWTSSKKLDGSMMLPVRIGLTQSNLDRGHDLLMKMSSPSSSSYGKYMTEAEVHDFFAPGAKAVGDLRAWLESSGISADRISQSVNKQWLQFDASTEELEKLLRTEYHLYDNPQTGRSHIACREYHVPRSVREHIDFITPGISPREVTGVTPINKEKLKKRRIQGSPIEVQPVEAGLMDKYRGKQTPPEACDTAVTPECIRQMYNIPKGHSATPGNELAIFEDLGDVYAQEDLNLFFSTFAPEIPVGTHPKLDSVDGGVAPITPANAGAESDLDFQISYPIIWPQNSILFQTDDMVYENNYTYDGFLNTLLDSIDGSYCSQVSPLDPPYPDPNPGGYKGSLECGIYKRPNVLSISYGGAEADLPIAYQRRQCYEFLKLGLQGMSVVVSSGDSGVEGRGGDPTPNNCLGDTGKIFAPQFPATCPYITTVGATVIPKGATAQSHHEVAVSRFPSGGGFSNIYARASYQALAVAEYFAKADPGYPFYETVNNRSFGAHGGIYNRIGRGYPDVSAIGDNVVIYNQEKAVLIGGTSASAPVFAAILTRINEERLAAGRPPVGFVNPVLYAHPEAFYDVTQGTNPGCGTSGFSAAKGWDPLTGLGTPNYPALLKVFMGYGW</sequence>
<keyword evidence="4 10" id="KW-0732">Signal</keyword>
<comment type="caution">
    <text evidence="12">The sequence shown here is derived from an EMBL/GenBank/DDBJ whole genome shotgun (WGS) entry which is preliminary data.</text>
</comment>
<feature type="chain" id="PRO_5040837908" evidence="10">
    <location>
        <begin position="20"/>
        <end position="651"/>
    </location>
</feature>
<evidence type="ECO:0000256" key="3">
    <source>
        <dbReference type="ARBA" id="ARBA00022723"/>
    </source>
</evidence>
<reference evidence="12" key="1">
    <citation type="submission" date="2022-12" db="EMBL/GenBank/DDBJ databases">
        <authorList>
            <person name="Petersen C."/>
        </authorList>
    </citation>
    <scope>NUCLEOTIDE SEQUENCE</scope>
    <source>
        <strain evidence="12">IBT 30728</strain>
    </source>
</reference>
<keyword evidence="6 9" id="KW-0720">Serine protease</keyword>
<accession>A0A9X0BU03</accession>
<feature type="active site" description="Charge relay system" evidence="9">
    <location>
        <position position="306"/>
    </location>
</feature>
<dbReference type="InterPro" id="IPR036852">
    <property type="entry name" value="Peptidase_S8/S53_dom_sf"/>
</dbReference>
<keyword evidence="2 9" id="KW-0645">Protease</keyword>
<dbReference type="GO" id="GO:0008240">
    <property type="term" value="F:tripeptidyl-peptidase activity"/>
    <property type="evidence" value="ECO:0007669"/>
    <property type="project" value="TreeGrafter"/>
</dbReference>
<dbReference type="RefSeq" id="XP_056789463.1">
    <property type="nucleotide sequence ID" value="XM_056935591.1"/>
</dbReference>
<feature type="binding site" evidence="9">
    <location>
        <position position="627"/>
    </location>
    <ligand>
        <name>Ca(2+)</name>
        <dbReference type="ChEBI" id="CHEBI:29108"/>
    </ligand>
</feature>
<dbReference type="InterPro" id="IPR050819">
    <property type="entry name" value="Tripeptidyl-peptidase_I"/>
</dbReference>
<evidence type="ECO:0000256" key="7">
    <source>
        <dbReference type="ARBA" id="ARBA00022837"/>
    </source>
</evidence>
<feature type="active site" description="Charge relay system" evidence="9">
    <location>
        <position position="310"/>
    </location>
</feature>
<feature type="signal peptide" evidence="10">
    <location>
        <begin position="1"/>
        <end position="19"/>
    </location>
</feature>
<dbReference type="GO" id="GO:0004252">
    <property type="term" value="F:serine-type endopeptidase activity"/>
    <property type="evidence" value="ECO:0007669"/>
    <property type="project" value="UniProtKB-UniRule"/>
</dbReference>
<evidence type="ECO:0000256" key="4">
    <source>
        <dbReference type="ARBA" id="ARBA00022729"/>
    </source>
</evidence>
<dbReference type="CDD" id="cd04056">
    <property type="entry name" value="Peptidases_S53"/>
    <property type="match status" value="1"/>
</dbReference>
<dbReference type="EMBL" id="JAPWDQ010000006">
    <property type="protein sequence ID" value="KAJ5484193.1"/>
    <property type="molecule type" value="Genomic_DNA"/>
</dbReference>
<evidence type="ECO:0000256" key="9">
    <source>
        <dbReference type="PROSITE-ProRule" id="PRU01032"/>
    </source>
</evidence>
<dbReference type="Gene3D" id="3.40.50.200">
    <property type="entry name" value="Peptidase S8/S53 domain"/>
    <property type="match status" value="1"/>
</dbReference>
<dbReference type="GeneID" id="81625840"/>
<dbReference type="Pfam" id="PF09286">
    <property type="entry name" value="Pro-kuma_activ"/>
    <property type="match status" value="1"/>
</dbReference>
<reference evidence="12" key="2">
    <citation type="journal article" date="2023" name="IMA Fungus">
        <title>Comparative genomic study of the Penicillium genus elucidates a diverse pangenome and 15 lateral gene transfer events.</title>
        <authorList>
            <person name="Petersen C."/>
            <person name="Sorensen T."/>
            <person name="Nielsen M.R."/>
            <person name="Sondergaard T.E."/>
            <person name="Sorensen J.L."/>
            <person name="Fitzpatrick D.A."/>
            <person name="Frisvad J.C."/>
            <person name="Nielsen K.L."/>
        </authorList>
    </citation>
    <scope>NUCLEOTIDE SEQUENCE</scope>
    <source>
        <strain evidence="12">IBT 30728</strain>
    </source>
</reference>
<dbReference type="InterPro" id="IPR015366">
    <property type="entry name" value="S53_propep"/>
</dbReference>
<keyword evidence="5 9" id="KW-0378">Hydrolase</keyword>
<feature type="binding site" evidence="9">
    <location>
        <position position="608"/>
    </location>
    <ligand>
        <name>Ca(2+)</name>
        <dbReference type="ChEBI" id="CHEBI:29108"/>
    </ligand>
</feature>
<protein>
    <submittedName>
        <fullName evidence="12">Tripeptidyl-peptidase sed1</fullName>
    </submittedName>
</protein>
<evidence type="ECO:0000259" key="11">
    <source>
        <dbReference type="PROSITE" id="PS51695"/>
    </source>
</evidence>